<dbReference type="GO" id="GO:0005524">
    <property type="term" value="F:ATP binding"/>
    <property type="evidence" value="ECO:0007669"/>
    <property type="project" value="InterPro"/>
</dbReference>
<dbReference type="InterPro" id="IPR003959">
    <property type="entry name" value="ATPase_AAA_core"/>
</dbReference>
<sequence length="552" mass="63671">MKILRLELTETYKGLENQIFDFRDSDSDIVSLVGLNGSGKSNFLELTAEIFCYLERDQRYDFETRQPLSFSFSVTYKIIDHRRHTQTYHIQYVRSANHLFYSHLKDGTFIPTSSSDVVLPSAIIGYSSGMNENLQRPFLKNIVQHYDILMKKQKVLKQFKTAINQADTFELRGEISIDYRERFPTVFGENRDYTDAPMGTILDYDSSPLVVASLALLPHADIQKFCKEIGYSDLKKISFRYNLRGKPYTIDELRDITSLLETVGHGQYKAIGAPLSNDEIEKIAPDVTLELQDLAYLEGDIHINLFNDSLRSSLCEIYYHDPATFFRKLHKIQLLEVKNWQAKDRNSLRRDDFIGNVRKPTRLRMPLEVSDLVFINNHGREVSYFDLSDGETQLIQILAALRVFDSRSSLFLLDEPDTHLNPHWRTEFHTHIKNVRDNNAEDSKASQLFISTHSPFILSSLDRSSVFHFKNVDGVLSVAPAEDQTFGSSFEYLSKRLFKMESLIAKTAIDKINAILQEKSHTEAREWIKDHVGPSLEKTFLLKQLEEDAPPN</sequence>
<dbReference type="PANTHER" id="PTHR43581">
    <property type="entry name" value="ATP/GTP PHOSPHATASE"/>
    <property type="match status" value="1"/>
</dbReference>
<dbReference type="InterPro" id="IPR051396">
    <property type="entry name" value="Bact_Antivir_Def_Nuclease"/>
</dbReference>
<dbReference type="CDD" id="cd00267">
    <property type="entry name" value="ABC_ATPase"/>
    <property type="match status" value="1"/>
</dbReference>
<protein>
    <submittedName>
        <fullName evidence="2">AAA family ATPase</fullName>
    </submittedName>
</protein>
<proteinExistence type="predicted"/>
<name>A0AAE2SDQ2_9BACT</name>
<dbReference type="Pfam" id="PF13304">
    <property type="entry name" value="AAA_21"/>
    <property type="match status" value="1"/>
</dbReference>
<evidence type="ECO:0000259" key="1">
    <source>
        <dbReference type="Pfam" id="PF13304"/>
    </source>
</evidence>
<dbReference type="Proteomes" id="UP000634206">
    <property type="component" value="Unassembled WGS sequence"/>
</dbReference>
<dbReference type="EMBL" id="JAENIG010000004">
    <property type="protein sequence ID" value="MBK1854994.1"/>
    <property type="molecule type" value="Genomic_DNA"/>
</dbReference>
<organism evidence="2 3">
    <name type="scientific">Oceaniferula flava</name>
    <dbReference type="NCBI Taxonomy" id="2800421"/>
    <lineage>
        <taxon>Bacteria</taxon>
        <taxon>Pseudomonadati</taxon>
        <taxon>Verrucomicrobiota</taxon>
        <taxon>Verrucomicrobiia</taxon>
        <taxon>Verrucomicrobiales</taxon>
        <taxon>Verrucomicrobiaceae</taxon>
        <taxon>Oceaniferula</taxon>
    </lineage>
</organism>
<dbReference type="PANTHER" id="PTHR43581:SF2">
    <property type="entry name" value="EXCINUCLEASE ATPASE SUBUNIT"/>
    <property type="match status" value="1"/>
</dbReference>
<dbReference type="SUPFAM" id="SSF52540">
    <property type="entry name" value="P-loop containing nucleoside triphosphate hydrolases"/>
    <property type="match status" value="1"/>
</dbReference>
<reference evidence="2" key="1">
    <citation type="submission" date="2021-01" db="EMBL/GenBank/DDBJ databases">
        <title>Modified the classification status of verrucomicrobia.</title>
        <authorList>
            <person name="Feng X."/>
        </authorList>
    </citation>
    <scope>NUCLEOTIDE SEQUENCE</scope>
    <source>
        <strain evidence="2">5K15</strain>
    </source>
</reference>
<evidence type="ECO:0000313" key="3">
    <source>
        <dbReference type="Proteomes" id="UP000634206"/>
    </source>
</evidence>
<dbReference type="InterPro" id="IPR027417">
    <property type="entry name" value="P-loop_NTPase"/>
</dbReference>
<gene>
    <name evidence="2" type="ORF">JIN83_08480</name>
</gene>
<dbReference type="GO" id="GO:0016887">
    <property type="term" value="F:ATP hydrolysis activity"/>
    <property type="evidence" value="ECO:0007669"/>
    <property type="project" value="InterPro"/>
</dbReference>
<dbReference type="RefSeq" id="WP_309489605.1">
    <property type="nucleotide sequence ID" value="NZ_JAENIG010000004.1"/>
</dbReference>
<dbReference type="AlphaFoldDB" id="A0AAE2SDQ2"/>
<dbReference type="Gene3D" id="3.40.50.300">
    <property type="entry name" value="P-loop containing nucleotide triphosphate hydrolases"/>
    <property type="match status" value="2"/>
</dbReference>
<accession>A0AAE2SDQ2</accession>
<evidence type="ECO:0000313" key="2">
    <source>
        <dbReference type="EMBL" id="MBK1854994.1"/>
    </source>
</evidence>
<feature type="domain" description="ATPase AAA-type core" evidence="1">
    <location>
        <begin position="353"/>
        <end position="459"/>
    </location>
</feature>
<comment type="caution">
    <text evidence="2">The sequence shown here is derived from an EMBL/GenBank/DDBJ whole genome shotgun (WGS) entry which is preliminary data.</text>
</comment>
<keyword evidence="3" id="KW-1185">Reference proteome</keyword>